<organism evidence="2 3">
    <name type="scientific">Symbiodinium natans</name>
    <dbReference type="NCBI Taxonomy" id="878477"/>
    <lineage>
        <taxon>Eukaryota</taxon>
        <taxon>Sar</taxon>
        <taxon>Alveolata</taxon>
        <taxon>Dinophyceae</taxon>
        <taxon>Suessiales</taxon>
        <taxon>Symbiodiniaceae</taxon>
        <taxon>Symbiodinium</taxon>
    </lineage>
</organism>
<evidence type="ECO:0000313" key="2">
    <source>
        <dbReference type="EMBL" id="CAE7561476.1"/>
    </source>
</evidence>
<feature type="region of interest" description="Disordered" evidence="1">
    <location>
        <begin position="183"/>
        <end position="240"/>
    </location>
</feature>
<gene>
    <name evidence="2" type="ORF">SNAT2548_LOCUS31679</name>
</gene>
<sequence length="1212" mass="135109">MDAIVLKNKTSATNSLSQTEWLSMEAAMPAEERQTHRNLQLFFMERAKAAGVKEKEEEEDEDDDDPEMLALIEGGGDAPEGGDAGGDSDDEDPRDAARKKQEEEDKETVGTVEKQKNWSSVNLAFQESKLNYRGSFSALSFTNWLWYRVVRPKLEETKSKMAELADEELEKYGIPDVEEVLGEFMPAQKKKEDEKDKKDKKDKKDDKDKKDKKDKKEEDDKKDKKKDAKDKKKKKDAVQLNAKEKLQVQNLIKNMIYGESGKNKTITTGWVNLVEEKEIPRLTPWEFQLAHIMRTSMALEYSAKKKKEVPDLNLYYEMCQSLADAIGLIKKQYAFEFPQNSMEEILPLQDALALQTRFREGSVAGAKFDLLWYLQNGAHLLAGSGFAKKHRTTVFKPFKIQELMIDAILQPGSLGRRNFYRRRKLRVVRLVKSAITKDEAEQRKWCRAAGVRKAPKTVSFPSGLGQALASILCQTDLAFSGFVRSSLACAQVQGPDGRKRDIFPLPLPEHWPEAVPCQEMFSSIRLVILQCCLSALNFLAIDFKASRVQPAKQVATASQLAVTGHVACRCAVFLERLAAECPPHFDWSTAFARYELSEKPAALKLSAEAVDMPAQAGTCDPSSLLSEDLLMAVSDAHSLFSGELSHTLQTPGPTGKDRVEYIKLVLRQLDCKKVRLRLRVRAVAEVFPVSKTTPGRQREVWNGSLISDTAAQPPKPRFLASPACFVDIQAKRGEALYFSKRDVGTCFDVIQAPDAMQEWFGQPAVTLRELSKLSSKSLAELRAFVVDRDAEHVGLDTKLFPASTVWRMGFSWSSAVAQDCTVSCCLQSGVPASAFLCMEQPPPVDQTELCAVATDDTVFVHRSQAGARKRLEKLDAVMVQAGMPKNASKDVNWDSKMVALGCELYANPPAVEPSSDKLFRLFSALVGLLLNPTASPKALSRALGVAQWFCLLQRPMFSVFDKVYDFVRDDGQDTPMSLPPAIRNELAVATFLMPLLGADLSRDYLGKITACDACPEFGFGVSSLQCSREVSRDICQLAERHGDYVRLYCCPGDPLEKDRLGKPHRLPFSQQDFHTILSKRARWKAHSGILEAHGLLLAVKWLARSPKNHSHRVPLLVDAKAVLGAASKGRSSAPGLRGILRQIAALSMGCDFLIRLVYIPSESNPSDSPSRGIRSRPRVRKTVGKSDRGTCKFTRQMLKLQQAALAIDPRFL</sequence>
<dbReference type="EMBL" id="CAJNDS010002670">
    <property type="protein sequence ID" value="CAE7561476.1"/>
    <property type="molecule type" value="Genomic_DNA"/>
</dbReference>
<comment type="caution">
    <text evidence="2">The sequence shown here is derived from an EMBL/GenBank/DDBJ whole genome shotgun (WGS) entry which is preliminary data.</text>
</comment>
<evidence type="ECO:0000313" key="3">
    <source>
        <dbReference type="Proteomes" id="UP000604046"/>
    </source>
</evidence>
<feature type="compositionally biased region" description="Basic residues" evidence="1">
    <location>
        <begin position="1173"/>
        <end position="1183"/>
    </location>
</feature>
<dbReference type="Proteomes" id="UP000604046">
    <property type="component" value="Unassembled WGS sequence"/>
</dbReference>
<evidence type="ECO:0000256" key="1">
    <source>
        <dbReference type="SAM" id="MobiDB-lite"/>
    </source>
</evidence>
<reference evidence="2" key="1">
    <citation type="submission" date="2021-02" db="EMBL/GenBank/DDBJ databases">
        <authorList>
            <person name="Dougan E. K."/>
            <person name="Rhodes N."/>
            <person name="Thang M."/>
            <person name="Chan C."/>
        </authorList>
    </citation>
    <scope>NUCLEOTIDE SEQUENCE</scope>
</reference>
<feature type="compositionally biased region" description="Gly residues" evidence="1">
    <location>
        <begin position="73"/>
        <end position="85"/>
    </location>
</feature>
<feature type="compositionally biased region" description="Basic and acidic residues" evidence="1">
    <location>
        <begin position="94"/>
        <end position="103"/>
    </location>
</feature>
<keyword evidence="3" id="KW-1185">Reference proteome</keyword>
<accession>A0A812U9Q6</accession>
<feature type="compositionally biased region" description="Basic and acidic residues" evidence="1">
    <location>
        <begin position="189"/>
        <end position="230"/>
    </location>
</feature>
<proteinExistence type="predicted"/>
<feature type="compositionally biased region" description="Acidic residues" evidence="1">
    <location>
        <begin position="56"/>
        <end position="67"/>
    </location>
</feature>
<protein>
    <submittedName>
        <fullName evidence="2">Uncharacterized protein</fullName>
    </submittedName>
</protein>
<feature type="region of interest" description="Disordered" evidence="1">
    <location>
        <begin position="49"/>
        <end position="120"/>
    </location>
</feature>
<dbReference type="OrthoDB" id="430113at2759"/>
<dbReference type="AlphaFoldDB" id="A0A812U9Q6"/>
<feature type="region of interest" description="Disordered" evidence="1">
    <location>
        <begin position="1163"/>
        <end position="1186"/>
    </location>
</feature>
<name>A0A812U9Q6_9DINO</name>